<dbReference type="Pfam" id="PF11951">
    <property type="entry name" value="Fungal_trans_2"/>
    <property type="match status" value="1"/>
</dbReference>
<dbReference type="PANTHER" id="PTHR38111:SF5">
    <property type="entry name" value="TRANSCRIPTION FACTOR DOMAIN-CONTAINING PROTEIN"/>
    <property type="match status" value="1"/>
</dbReference>
<dbReference type="PANTHER" id="PTHR38111">
    <property type="entry name" value="ZN(2)-C6 FUNGAL-TYPE DOMAIN-CONTAINING PROTEIN-RELATED"/>
    <property type="match status" value="1"/>
</dbReference>
<dbReference type="InterPro" id="IPR036864">
    <property type="entry name" value="Zn2-C6_fun-type_DNA-bd_sf"/>
</dbReference>
<gene>
    <name evidence="6" type="ORF">BJX68DRAFT_276493</name>
</gene>
<keyword evidence="3" id="KW-0804">Transcription</keyword>
<keyword evidence="2" id="KW-0238">DNA-binding</keyword>
<evidence type="ECO:0000313" key="7">
    <source>
        <dbReference type="Proteomes" id="UP001610444"/>
    </source>
</evidence>
<dbReference type="Proteomes" id="UP001610444">
    <property type="component" value="Unassembled WGS sequence"/>
</dbReference>
<proteinExistence type="predicted"/>
<keyword evidence="7" id="KW-1185">Reference proteome</keyword>
<dbReference type="InterPro" id="IPR053178">
    <property type="entry name" value="Osmoadaptation_assoc"/>
</dbReference>
<evidence type="ECO:0000256" key="2">
    <source>
        <dbReference type="ARBA" id="ARBA00023125"/>
    </source>
</evidence>
<protein>
    <recommendedName>
        <fullName evidence="5">Zn(2)-C6 fungal-type domain-containing protein</fullName>
    </recommendedName>
</protein>
<dbReference type="RefSeq" id="XP_070897595.1">
    <property type="nucleotide sequence ID" value="XM_071048108.1"/>
</dbReference>
<accession>A0ABR4K7L0</accession>
<name>A0ABR4K7L0_9EURO</name>
<evidence type="ECO:0000256" key="4">
    <source>
        <dbReference type="ARBA" id="ARBA00023242"/>
    </source>
</evidence>
<dbReference type="EMBL" id="JBFXLR010000029">
    <property type="protein sequence ID" value="KAL2847272.1"/>
    <property type="molecule type" value="Genomic_DNA"/>
</dbReference>
<dbReference type="SMART" id="SM00066">
    <property type="entry name" value="GAL4"/>
    <property type="match status" value="1"/>
</dbReference>
<dbReference type="Gene3D" id="4.10.240.10">
    <property type="entry name" value="Zn(2)-C6 fungal-type DNA-binding domain"/>
    <property type="match status" value="1"/>
</dbReference>
<evidence type="ECO:0000256" key="3">
    <source>
        <dbReference type="ARBA" id="ARBA00023163"/>
    </source>
</evidence>
<dbReference type="Pfam" id="PF00172">
    <property type="entry name" value="Zn_clus"/>
    <property type="match status" value="1"/>
</dbReference>
<dbReference type="CDD" id="cd00067">
    <property type="entry name" value="GAL4"/>
    <property type="match status" value="1"/>
</dbReference>
<dbReference type="SUPFAM" id="SSF57701">
    <property type="entry name" value="Zn2/Cys6 DNA-binding domain"/>
    <property type="match status" value="1"/>
</dbReference>
<dbReference type="GeneID" id="98163272"/>
<comment type="caution">
    <text evidence="6">The sequence shown here is derived from an EMBL/GenBank/DDBJ whole genome shotgun (WGS) entry which is preliminary data.</text>
</comment>
<evidence type="ECO:0000259" key="5">
    <source>
        <dbReference type="PROSITE" id="PS50048"/>
    </source>
</evidence>
<keyword evidence="4" id="KW-0539">Nucleus</keyword>
<reference evidence="6 7" key="1">
    <citation type="submission" date="2024-07" db="EMBL/GenBank/DDBJ databases">
        <title>Section-level genome sequencing and comparative genomics of Aspergillus sections Usti and Cavernicolus.</title>
        <authorList>
            <consortium name="Lawrence Berkeley National Laboratory"/>
            <person name="Nybo J.L."/>
            <person name="Vesth T.C."/>
            <person name="Theobald S."/>
            <person name="Frisvad J.C."/>
            <person name="Larsen T.O."/>
            <person name="Kjaerboelling I."/>
            <person name="Rothschild-Mancinelli K."/>
            <person name="Lyhne E.K."/>
            <person name="Kogle M.E."/>
            <person name="Barry K."/>
            <person name="Clum A."/>
            <person name="Na H."/>
            <person name="Ledsgaard L."/>
            <person name="Lin J."/>
            <person name="Lipzen A."/>
            <person name="Kuo A."/>
            <person name="Riley R."/>
            <person name="Mondo S."/>
            <person name="LaButti K."/>
            <person name="Haridas S."/>
            <person name="Pangalinan J."/>
            <person name="Salamov A.A."/>
            <person name="Simmons B.A."/>
            <person name="Magnuson J.K."/>
            <person name="Chen J."/>
            <person name="Drula E."/>
            <person name="Henrissat B."/>
            <person name="Wiebenga A."/>
            <person name="Lubbers R.J."/>
            <person name="Gomes A.C."/>
            <person name="Macurrencykelacurrency M.R."/>
            <person name="Stajich J."/>
            <person name="Grigoriev I.V."/>
            <person name="Mortensen U.H."/>
            <person name="De vries R.P."/>
            <person name="Baker S.E."/>
            <person name="Andersen M.R."/>
        </authorList>
    </citation>
    <scope>NUCLEOTIDE SEQUENCE [LARGE SCALE GENOMIC DNA]</scope>
    <source>
        <strain evidence="6 7">CBS 756.74</strain>
    </source>
</reference>
<organism evidence="6 7">
    <name type="scientific">Aspergillus pseudodeflectus</name>
    <dbReference type="NCBI Taxonomy" id="176178"/>
    <lineage>
        <taxon>Eukaryota</taxon>
        <taxon>Fungi</taxon>
        <taxon>Dikarya</taxon>
        <taxon>Ascomycota</taxon>
        <taxon>Pezizomycotina</taxon>
        <taxon>Eurotiomycetes</taxon>
        <taxon>Eurotiomycetidae</taxon>
        <taxon>Eurotiales</taxon>
        <taxon>Aspergillaceae</taxon>
        <taxon>Aspergillus</taxon>
        <taxon>Aspergillus subgen. Nidulantes</taxon>
    </lineage>
</organism>
<dbReference type="InterPro" id="IPR001138">
    <property type="entry name" value="Zn2Cys6_DnaBD"/>
</dbReference>
<sequence length="449" mass="51134">MVQRSTGCLLCVKRRVKCDERLPDCMRCERYGKSCPGYDRGFKFVTAKPYRSQRRGKPSASPKGRSWTAAIPVGRLSLGLGDLNVTQCLDKLTDEISQPFPTTSGYVISRWFLLFPSIYGRNRTLDSAMKAFVAHHIGNVTLNKQAIQYARSTYVEALGKLRKSLNNSSEALSPEIYCSVLILCLYELFADTDRGDVWMSHARALSQLTEARGPSRYQTELDSILLKASRGLIVMYSLFGGTECIFASDEWHYVMKQQCNPGLSFELGNLVEEFFTYFALSPNLVHKLYSLKKADFTNTTTLSKLSCLLKEALEFQENLVLWYNKFCRATPVPYEVPSSTGDPVYPIVLWYSDVNSATIYCSYYSYMVLIHEILRTCGHPGEHGFMVAHFRDQICKSVEYTAQGLLGPFRMGFALRVAWEVADTVTKKWIRGCLRTFSEFYSVMREENY</sequence>
<dbReference type="PROSITE" id="PS50048">
    <property type="entry name" value="ZN2_CY6_FUNGAL_2"/>
    <property type="match status" value="1"/>
</dbReference>
<dbReference type="InterPro" id="IPR021858">
    <property type="entry name" value="Fun_TF"/>
</dbReference>
<evidence type="ECO:0000256" key="1">
    <source>
        <dbReference type="ARBA" id="ARBA00023015"/>
    </source>
</evidence>
<feature type="domain" description="Zn(2)-C6 fungal-type" evidence="5">
    <location>
        <begin position="7"/>
        <end position="35"/>
    </location>
</feature>
<evidence type="ECO:0000313" key="6">
    <source>
        <dbReference type="EMBL" id="KAL2847272.1"/>
    </source>
</evidence>
<keyword evidence="1" id="KW-0805">Transcription regulation</keyword>